<dbReference type="Gene3D" id="3.60.15.10">
    <property type="entry name" value="Ribonuclease Z/Hydroxyacylglutathione hydrolase-like"/>
    <property type="match status" value="1"/>
</dbReference>
<dbReference type="PANTHER" id="PTHR30619">
    <property type="entry name" value="DNA INTERNALIZATION/COMPETENCE PROTEIN COMEC/REC2"/>
    <property type="match status" value="1"/>
</dbReference>
<protein>
    <submittedName>
        <fullName evidence="2">DNA internalization-related competence protein ComEC/Rec2</fullName>
    </submittedName>
</protein>
<name>A0ABT4YPU8_9VIBR</name>
<evidence type="ECO:0000259" key="1">
    <source>
        <dbReference type="SMART" id="SM00849"/>
    </source>
</evidence>
<dbReference type="CDD" id="cd07731">
    <property type="entry name" value="ComA-like_MBL-fold"/>
    <property type="match status" value="1"/>
</dbReference>
<gene>
    <name evidence="2" type="ORF">PGX00_07815</name>
</gene>
<organism evidence="2 3">
    <name type="scientific">Vibrio algarum</name>
    <dbReference type="NCBI Taxonomy" id="3020714"/>
    <lineage>
        <taxon>Bacteria</taxon>
        <taxon>Pseudomonadati</taxon>
        <taxon>Pseudomonadota</taxon>
        <taxon>Gammaproteobacteria</taxon>
        <taxon>Vibrionales</taxon>
        <taxon>Vibrionaceae</taxon>
        <taxon>Vibrio</taxon>
    </lineage>
</organism>
<dbReference type="InterPro" id="IPR052159">
    <property type="entry name" value="Competence_DNA_uptake"/>
</dbReference>
<dbReference type="EMBL" id="JAQLOI010000001">
    <property type="protein sequence ID" value="MDB1123571.1"/>
    <property type="molecule type" value="Genomic_DNA"/>
</dbReference>
<dbReference type="RefSeq" id="WP_272134266.1">
    <property type="nucleotide sequence ID" value="NZ_JAQLOI010000001.1"/>
</dbReference>
<evidence type="ECO:0000313" key="3">
    <source>
        <dbReference type="Proteomes" id="UP001210678"/>
    </source>
</evidence>
<comment type="caution">
    <text evidence="2">The sequence shown here is derived from an EMBL/GenBank/DDBJ whole genome shotgun (WGS) entry which is preliminary data.</text>
</comment>
<evidence type="ECO:0000313" key="2">
    <source>
        <dbReference type="EMBL" id="MDB1123571.1"/>
    </source>
</evidence>
<dbReference type="Proteomes" id="UP001210678">
    <property type="component" value="Unassembled WGS sequence"/>
</dbReference>
<keyword evidence="3" id="KW-1185">Reference proteome</keyword>
<dbReference type="Pfam" id="PF00753">
    <property type="entry name" value="Lactamase_B"/>
    <property type="match status" value="1"/>
</dbReference>
<dbReference type="InterPro" id="IPR004797">
    <property type="entry name" value="Competence_ComEC/Rec2"/>
</dbReference>
<accession>A0ABT4YPU8</accession>
<sequence length="320" mass="36064">MLEPIYWAIQFSSDSWINIDRINLLQVFALVVFMFLRPLLKREQQIIVGLSVLFIIQTVDIHPNSSWQVSILDVGHGLAVLIRKGNQHILYDTGVKWETGSMAEMVIAPVLRYRGVDDVGLLILSHSDSDHAGGREYIEQHFTPISKLSSQRISGYSPCVDKTMLNWNGLTLSAVWPPKLVKRAYNPHSCVIRVTDGVSSILLTGDIEAIGELLLAKKGDEIRSDILLVPHHGSRSSSTDYFLNAVDPKVAIASVAKGNQWDLPSEIVVNKYMTRNIKWLDTGSDGQISIDFSRNGWQIMNIRNRQSLSWYRKILRKGVE</sequence>
<proteinExistence type="predicted"/>
<feature type="domain" description="Metallo-beta-lactamase" evidence="1">
    <location>
        <begin position="76"/>
        <end position="257"/>
    </location>
</feature>
<dbReference type="InterPro" id="IPR035681">
    <property type="entry name" value="ComA-like_MBL"/>
</dbReference>
<dbReference type="NCBIfam" id="TIGR00361">
    <property type="entry name" value="ComEC_Rec2"/>
    <property type="match status" value="1"/>
</dbReference>
<dbReference type="SUPFAM" id="SSF56281">
    <property type="entry name" value="Metallo-hydrolase/oxidoreductase"/>
    <property type="match status" value="1"/>
</dbReference>
<reference evidence="2 3" key="1">
    <citation type="submission" date="2023-01" db="EMBL/GenBank/DDBJ databases">
        <title>Vibrio sp. KJ40-1 sp.nov, isolated from marine algae.</title>
        <authorList>
            <person name="Butt M."/>
            <person name="Kim J.M.J."/>
            <person name="Jeon C.O.C."/>
        </authorList>
    </citation>
    <scope>NUCLEOTIDE SEQUENCE [LARGE SCALE GENOMIC DNA]</scope>
    <source>
        <strain evidence="2 3">KJ40-1</strain>
    </source>
</reference>
<dbReference type="PANTHER" id="PTHR30619:SF1">
    <property type="entry name" value="RECOMBINATION PROTEIN 2"/>
    <property type="match status" value="1"/>
</dbReference>
<dbReference type="SMART" id="SM00849">
    <property type="entry name" value="Lactamase_B"/>
    <property type="match status" value="1"/>
</dbReference>
<dbReference type="InterPro" id="IPR036866">
    <property type="entry name" value="RibonucZ/Hydroxyglut_hydro"/>
</dbReference>
<dbReference type="InterPro" id="IPR001279">
    <property type="entry name" value="Metallo-B-lactamas"/>
</dbReference>